<evidence type="ECO:0000256" key="1">
    <source>
        <dbReference type="SAM" id="MobiDB-lite"/>
    </source>
</evidence>
<organism evidence="2 3">
    <name type="scientific">Sphaerisporangium corydalis</name>
    <dbReference type="NCBI Taxonomy" id="1441875"/>
    <lineage>
        <taxon>Bacteria</taxon>
        <taxon>Bacillati</taxon>
        <taxon>Actinomycetota</taxon>
        <taxon>Actinomycetes</taxon>
        <taxon>Streptosporangiales</taxon>
        <taxon>Streptosporangiaceae</taxon>
        <taxon>Sphaerisporangium</taxon>
    </lineage>
</organism>
<dbReference type="RefSeq" id="WP_262845181.1">
    <property type="nucleotide sequence ID" value="NZ_JANZYP010000037.1"/>
</dbReference>
<protein>
    <submittedName>
        <fullName evidence="2">Uncharacterized protein</fullName>
    </submittedName>
</protein>
<evidence type="ECO:0000313" key="2">
    <source>
        <dbReference type="EMBL" id="MFC4590772.1"/>
    </source>
</evidence>
<dbReference type="EMBL" id="JBHSFN010000025">
    <property type="protein sequence ID" value="MFC4590772.1"/>
    <property type="molecule type" value="Genomic_DNA"/>
</dbReference>
<gene>
    <name evidence="2" type="ORF">ACFO8L_32070</name>
</gene>
<name>A0ABV9EMT0_9ACTN</name>
<comment type="caution">
    <text evidence="2">The sequence shown here is derived from an EMBL/GenBank/DDBJ whole genome shotgun (WGS) entry which is preliminary data.</text>
</comment>
<feature type="region of interest" description="Disordered" evidence="1">
    <location>
        <begin position="1"/>
        <end position="20"/>
    </location>
</feature>
<dbReference type="Proteomes" id="UP001595891">
    <property type="component" value="Unassembled WGS sequence"/>
</dbReference>
<reference evidence="3" key="1">
    <citation type="journal article" date="2019" name="Int. J. Syst. Evol. Microbiol.">
        <title>The Global Catalogue of Microorganisms (GCM) 10K type strain sequencing project: providing services to taxonomists for standard genome sequencing and annotation.</title>
        <authorList>
            <consortium name="The Broad Institute Genomics Platform"/>
            <consortium name="The Broad Institute Genome Sequencing Center for Infectious Disease"/>
            <person name="Wu L."/>
            <person name="Ma J."/>
        </authorList>
    </citation>
    <scope>NUCLEOTIDE SEQUENCE [LARGE SCALE GENOMIC DNA]</scope>
    <source>
        <strain evidence="3">CCUG 49560</strain>
    </source>
</reference>
<keyword evidence="3" id="KW-1185">Reference proteome</keyword>
<feature type="compositionally biased region" description="Low complexity" evidence="1">
    <location>
        <begin position="8"/>
        <end position="20"/>
    </location>
</feature>
<evidence type="ECO:0000313" key="3">
    <source>
        <dbReference type="Proteomes" id="UP001595891"/>
    </source>
</evidence>
<accession>A0ABV9EMT0</accession>
<proteinExistence type="predicted"/>
<sequence length="93" mass="9877">MAQRTTDAAGGARARAVRSRSVMEPRPEVSVPVVGSVIVPPPDRLVYYVALGVLTALEIIEWPIALVIGVGHFLAEQHVSHALQEVGKAVEAV</sequence>